<dbReference type="eggNOG" id="KOG2977">
    <property type="taxonomic scope" value="Eukaryota"/>
</dbReference>
<evidence type="ECO:0000313" key="16">
    <source>
        <dbReference type="EMBL" id="GAA99302.1"/>
    </source>
</evidence>
<dbReference type="GO" id="GO:0005789">
    <property type="term" value="C:endoplasmic reticulum membrane"/>
    <property type="evidence" value="ECO:0007669"/>
    <property type="project" value="UniProtKB-SubCell"/>
</dbReference>
<evidence type="ECO:0000256" key="4">
    <source>
        <dbReference type="ARBA" id="ARBA00012583"/>
    </source>
</evidence>
<dbReference type="SUPFAM" id="SSF53448">
    <property type="entry name" value="Nucleotide-diphospho-sugar transferases"/>
    <property type="match status" value="1"/>
</dbReference>
<evidence type="ECO:0000256" key="12">
    <source>
        <dbReference type="ARBA" id="ARBA00045097"/>
    </source>
</evidence>
<keyword evidence="5" id="KW-0328">Glycosyltransferase</keyword>
<dbReference type="CDD" id="cd04188">
    <property type="entry name" value="DPG_synthase"/>
    <property type="match status" value="1"/>
</dbReference>
<dbReference type="FunCoup" id="G7E9I3">
    <property type="interactions" value="393"/>
</dbReference>
<evidence type="ECO:0000256" key="5">
    <source>
        <dbReference type="ARBA" id="ARBA00022676"/>
    </source>
</evidence>
<organism evidence="16 17">
    <name type="scientific">Mixia osmundae (strain CBS 9802 / IAM 14324 / JCM 22182 / KY 12970)</name>
    <dbReference type="NCBI Taxonomy" id="764103"/>
    <lineage>
        <taxon>Eukaryota</taxon>
        <taxon>Fungi</taxon>
        <taxon>Dikarya</taxon>
        <taxon>Basidiomycota</taxon>
        <taxon>Pucciniomycotina</taxon>
        <taxon>Mixiomycetes</taxon>
        <taxon>Mixiales</taxon>
        <taxon>Mixiaceae</taxon>
        <taxon>Mixia</taxon>
    </lineage>
</organism>
<comment type="catalytic activity">
    <reaction evidence="12">
        <text>a di-trans,poly-cis-dolichyl phosphate + UDP-alpha-D-glucose = a di-trans,poly-cis-dolichyl beta-D-glucosyl phosphate + UDP</text>
        <dbReference type="Rhea" id="RHEA:15401"/>
        <dbReference type="Rhea" id="RHEA-COMP:19498"/>
        <dbReference type="Rhea" id="RHEA-COMP:19502"/>
        <dbReference type="ChEBI" id="CHEBI:57525"/>
        <dbReference type="ChEBI" id="CHEBI:57683"/>
        <dbReference type="ChEBI" id="CHEBI:58223"/>
        <dbReference type="ChEBI" id="CHEBI:58885"/>
        <dbReference type="EC" id="2.4.1.117"/>
    </reaction>
    <physiologicalReaction direction="left-to-right" evidence="12">
        <dbReference type="Rhea" id="RHEA:15402"/>
    </physiologicalReaction>
</comment>
<evidence type="ECO:0000256" key="7">
    <source>
        <dbReference type="ARBA" id="ARBA00022692"/>
    </source>
</evidence>
<evidence type="ECO:0000256" key="3">
    <source>
        <dbReference type="ARBA" id="ARBA00006739"/>
    </source>
</evidence>
<comment type="subcellular location">
    <subcellularLocation>
        <location evidence="1">Endoplasmic reticulum membrane</location>
        <topology evidence="1">Single-pass membrane protein</topology>
    </subcellularLocation>
</comment>
<evidence type="ECO:0000256" key="8">
    <source>
        <dbReference type="ARBA" id="ARBA00022824"/>
    </source>
</evidence>
<keyword evidence="9" id="KW-0735">Signal-anchor</keyword>
<feature type="domain" description="Glycosyltransferase 2-like" evidence="15">
    <location>
        <begin position="86"/>
        <end position="219"/>
    </location>
</feature>
<evidence type="ECO:0000256" key="9">
    <source>
        <dbReference type="ARBA" id="ARBA00022968"/>
    </source>
</evidence>
<dbReference type="InterPro" id="IPR029044">
    <property type="entry name" value="Nucleotide-diphossugar_trans"/>
</dbReference>
<evidence type="ECO:0000256" key="2">
    <source>
        <dbReference type="ARBA" id="ARBA00004922"/>
    </source>
</evidence>
<dbReference type="STRING" id="764103.G7E9I3"/>
<comment type="pathway">
    <text evidence="2">Protein modification; protein glycosylation.</text>
</comment>
<gene>
    <name evidence="16" type="primary">Mo05997</name>
    <name evidence="16" type="ORF">E5Q_05997</name>
</gene>
<dbReference type="AlphaFoldDB" id="G7E9I3"/>
<dbReference type="HOGENOM" id="CLU_033536_9_1_1"/>
<dbReference type="InParanoid" id="G7E9I3"/>
<evidence type="ECO:0000256" key="11">
    <source>
        <dbReference type="ARBA" id="ARBA00023136"/>
    </source>
</evidence>
<evidence type="ECO:0000256" key="6">
    <source>
        <dbReference type="ARBA" id="ARBA00022679"/>
    </source>
</evidence>
<comment type="similarity">
    <text evidence="3">Belongs to the glycosyltransferase 2 family.</text>
</comment>
<sequence>MQPLLVWLPSAFGILLAGVAAMVLQWFTPRPRAMTARERTFCSIHTTRKRSPSGSRLVKSTSFTETREERQPFESSLADPATLSLSVIVPAYNEAKRIQQMLQEALDYLESPPQRRRHSRGYEVIVVDDGSTDSTCAVVLEYAAKRQDSGGKTIRVVQLDRNRGKGGAVTHGMKFARGKRLLFVDADGASQFEDLDLLDKEMDRIEKEGYGLVLGSRAHMVKTPAVVQRSALRNILMRCFHAYLHIMGISTVKDTQCGFKLLTRPTASIVFTNMHVEGWIFDIELILIATFIDAPTSEVAIRWKEVDGSKMQLARDSIAMALDLLVIRANYSLGRWPLPTREQPQLDSLEPKPKAA</sequence>
<comment type="caution">
    <text evidence="16">The sequence shown here is derived from an EMBL/GenBank/DDBJ whole genome shotgun (WGS) entry which is preliminary data.</text>
</comment>
<evidence type="ECO:0000256" key="10">
    <source>
        <dbReference type="ARBA" id="ARBA00022989"/>
    </source>
</evidence>
<protein>
    <recommendedName>
        <fullName evidence="4">dolichyl-phosphate beta-glucosyltransferase</fullName>
        <ecNumber evidence="4">2.4.1.117</ecNumber>
    </recommendedName>
</protein>
<dbReference type="GO" id="GO:0006487">
    <property type="term" value="P:protein N-linked glycosylation"/>
    <property type="evidence" value="ECO:0007669"/>
    <property type="project" value="TreeGrafter"/>
</dbReference>
<dbReference type="EC" id="2.4.1.117" evidence="4"/>
<dbReference type="EMBL" id="BABT02000220">
    <property type="protein sequence ID" value="GAA99302.1"/>
    <property type="molecule type" value="Genomic_DNA"/>
</dbReference>
<proteinExistence type="inferred from homology"/>
<keyword evidence="11 14" id="KW-0472">Membrane</keyword>
<keyword evidence="10 14" id="KW-1133">Transmembrane helix</keyword>
<name>G7E9I3_MIXOS</name>
<dbReference type="Pfam" id="PF00535">
    <property type="entry name" value="Glycos_transf_2"/>
    <property type="match status" value="1"/>
</dbReference>
<keyword evidence="7 14" id="KW-0812">Transmembrane</keyword>
<evidence type="ECO:0000256" key="1">
    <source>
        <dbReference type="ARBA" id="ARBA00004389"/>
    </source>
</evidence>
<reference evidence="16 17" key="2">
    <citation type="journal article" date="2012" name="Open Biol.">
        <title>Characteristics of nucleosomes and linker DNA regions on the genome of the basidiomycete Mixia osmundae revealed by mono- and dinucleosome mapping.</title>
        <authorList>
            <person name="Nishida H."/>
            <person name="Kondo S."/>
            <person name="Matsumoto T."/>
            <person name="Suzuki Y."/>
            <person name="Yoshikawa H."/>
            <person name="Taylor T.D."/>
            <person name="Sugiyama J."/>
        </authorList>
    </citation>
    <scope>NUCLEOTIDE SEQUENCE [LARGE SCALE GENOMIC DNA]</scope>
    <source>
        <strain evidence="17">CBS 9802 / IAM 14324 / JCM 22182 / KY 12970</strain>
    </source>
</reference>
<dbReference type="Gene3D" id="3.90.550.10">
    <property type="entry name" value="Spore Coat Polysaccharide Biosynthesis Protein SpsA, Chain A"/>
    <property type="match status" value="1"/>
</dbReference>
<dbReference type="OrthoDB" id="3784at2759"/>
<dbReference type="PANTHER" id="PTHR10859">
    <property type="entry name" value="GLYCOSYL TRANSFERASE"/>
    <property type="match status" value="1"/>
</dbReference>
<keyword evidence="17" id="KW-1185">Reference proteome</keyword>
<dbReference type="InterPro" id="IPR035518">
    <property type="entry name" value="DPG_synthase"/>
</dbReference>
<dbReference type="InterPro" id="IPR001173">
    <property type="entry name" value="Glyco_trans_2-like"/>
</dbReference>
<evidence type="ECO:0000313" key="17">
    <source>
        <dbReference type="Proteomes" id="UP000009131"/>
    </source>
</evidence>
<reference evidence="16 17" key="1">
    <citation type="journal article" date="2011" name="J. Gen. Appl. Microbiol.">
        <title>Draft genome sequencing of the enigmatic basidiomycete Mixia osmundae.</title>
        <authorList>
            <person name="Nishida H."/>
            <person name="Nagatsuka Y."/>
            <person name="Sugiyama J."/>
        </authorList>
    </citation>
    <scope>NUCLEOTIDE SEQUENCE [LARGE SCALE GENOMIC DNA]</scope>
    <source>
        <strain evidence="17">CBS 9802 / IAM 14324 / JCM 22182 / KY 12970</strain>
    </source>
</reference>
<feature type="region of interest" description="Disordered" evidence="13">
    <location>
        <begin position="48"/>
        <end position="75"/>
    </location>
</feature>
<evidence type="ECO:0000256" key="14">
    <source>
        <dbReference type="SAM" id="Phobius"/>
    </source>
</evidence>
<dbReference type="GO" id="GO:0004581">
    <property type="term" value="F:dolichyl-phosphate beta-glucosyltransferase activity"/>
    <property type="evidence" value="ECO:0007669"/>
    <property type="project" value="UniProtKB-EC"/>
</dbReference>
<evidence type="ECO:0000259" key="15">
    <source>
        <dbReference type="Pfam" id="PF00535"/>
    </source>
</evidence>
<keyword evidence="8" id="KW-0256">Endoplasmic reticulum</keyword>
<feature type="transmembrane region" description="Helical" evidence="14">
    <location>
        <begin position="6"/>
        <end position="27"/>
    </location>
</feature>
<dbReference type="Proteomes" id="UP000009131">
    <property type="component" value="Unassembled WGS sequence"/>
</dbReference>
<keyword evidence="6" id="KW-0808">Transferase</keyword>
<dbReference type="PANTHER" id="PTHR10859:SF91">
    <property type="entry name" value="DOLICHYL-PHOSPHATE BETA-GLUCOSYLTRANSFERASE"/>
    <property type="match status" value="1"/>
</dbReference>
<accession>G7E9I3</accession>
<evidence type="ECO:0000256" key="13">
    <source>
        <dbReference type="SAM" id="MobiDB-lite"/>
    </source>
</evidence>
<feature type="compositionally biased region" description="Polar residues" evidence="13">
    <location>
        <begin position="52"/>
        <end position="64"/>
    </location>
</feature>